<evidence type="ECO:0000259" key="4">
    <source>
        <dbReference type="Pfam" id="PF13313"/>
    </source>
</evidence>
<dbReference type="Pfam" id="PF17957">
    <property type="entry name" value="Big_7"/>
    <property type="match status" value="1"/>
</dbReference>
<dbReference type="SUPFAM" id="SSF81296">
    <property type="entry name" value="E set domains"/>
    <property type="match status" value="1"/>
</dbReference>
<name>A0A931CIE0_9ACTN</name>
<gene>
    <name evidence="6" type="ORF">I4J89_35335</name>
</gene>
<feature type="domain" description="SbsA Ig-like" evidence="3">
    <location>
        <begin position="808"/>
        <end position="903"/>
    </location>
</feature>
<dbReference type="InterPro" id="IPR014755">
    <property type="entry name" value="Cu-Rt/internalin_Ig-like"/>
</dbReference>
<dbReference type="Proteomes" id="UP000598146">
    <property type="component" value="Unassembled WGS sequence"/>
</dbReference>
<dbReference type="Pfam" id="PF13205">
    <property type="entry name" value="Big_5"/>
    <property type="match status" value="1"/>
</dbReference>
<evidence type="ECO:0000313" key="7">
    <source>
        <dbReference type="Proteomes" id="UP000598146"/>
    </source>
</evidence>
<organism evidence="6 7">
    <name type="scientific">Actinoplanes aureus</name>
    <dbReference type="NCBI Taxonomy" id="2792083"/>
    <lineage>
        <taxon>Bacteria</taxon>
        <taxon>Bacillati</taxon>
        <taxon>Actinomycetota</taxon>
        <taxon>Actinomycetes</taxon>
        <taxon>Micromonosporales</taxon>
        <taxon>Micromonosporaceae</taxon>
        <taxon>Actinoplanes</taxon>
    </lineage>
</organism>
<evidence type="ECO:0000259" key="3">
    <source>
        <dbReference type="Pfam" id="PF13205"/>
    </source>
</evidence>
<sequence>MYLHDLRRCFRRARRGRRLPVRTRRNNRWRSLLVLTLAVAGLSVPWAGPAAADACAPLINPIACENTKPGTPRTTWDVPGSGAGSEALQGFSTQISVNVGEPVNFKIKSSAASYRLDIYRMGYYGGSGARLITSVNPVGRQTQPDCLSDPGTGLVDCGNWAVSASWPVPSSAVSGIYFARLVRTDGTAGASHIVFVVRDDARRSDVVFQTSDSTWQAYNKYGGNSLYAGSPAGRAYKVSYNRPITTRGTGAEDFVFNAEYPMVRWLEANGYDVSYIAGVDADRDGARLRNHKAFLSVGHDEYWSGPQRANVEAARDAGVNLAFFSGNEVFWKTRWENSYRTMVCYKETHANGKIDPTAAWTGTWRDPRFSPPADGNRPENALTGTSFKVNAGTVSLEVPAADGKMRFWRDTPVATQPAGATATLGSGTVGYEWDEDADNGFRPRGLIRLSTTSDSGVQVLQDYGSTYDTGSATHHLTLYRAPSGALVFGAGTVQWSWGLDSNHDRGSGAASTPMRQATVNLLADMGVQPGTLQSGLTPAIASTDTAAPSAAITAPAAGTTVQAGSTTVISGTATDTGGGVVGGVEVSTDNGSSWHAASGRATWTYTWRPGNTGATTIRVRATDDSGNVGADTSRAVTVVPRTCPCTIWGSSITPAVPADPDGTGTEVGTRFRVDVAGQVTAIRFYKSSTNTGTHVGRLWSNTGTQLATVTFTGESASGWQQANLSTPVTLTPNTTYVVSYYAPNGHYAGDPNYFLTQGVDNAPLHALRDGVDGVNGVYRFGSGFPTQSWESANYYVDVVFNPGNGTPDTTAPTVTTRTPAPGATGVATGTKVSAAFSEPVQGGTVTMSLSNTAGTTAYDPGTGTATFTPAAALAANTTYTATVSGAKDLAGNTMAAVSWSFTTGPATGATLSVWPATATPGTPADSDTAAVELGMRFRSDVAGRVTGVRFYKGSGNTGTHVGHLWTSTGTLLGTVTFTGESATGWQTATFAAPVPITANTTYIVSYYAPVGRYAGDTGYFASSGADNGPLHALRDGADGANGLYRYGSGGGFPTGTWQSSNYWVDVVFAPGA</sequence>
<evidence type="ECO:0000256" key="2">
    <source>
        <dbReference type="SAM" id="MobiDB-lite"/>
    </source>
</evidence>
<dbReference type="Pfam" id="PF13313">
    <property type="entry name" value="DUF4082"/>
    <property type="match status" value="2"/>
</dbReference>
<dbReference type="Gene3D" id="2.60.40.1220">
    <property type="match status" value="1"/>
</dbReference>
<feature type="domain" description="DUF4082" evidence="4">
    <location>
        <begin position="918"/>
        <end position="1064"/>
    </location>
</feature>
<feature type="region of interest" description="Disordered" evidence="2">
    <location>
        <begin position="807"/>
        <end position="826"/>
    </location>
</feature>
<dbReference type="Pfam" id="PF20254">
    <property type="entry name" value="DMFA2_C"/>
    <property type="match status" value="1"/>
</dbReference>
<dbReference type="InterPro" id="IPR025141">
    <property type="entry name" value="DUF4082"/>
</dbReference>
<evidence type="ECO:0000259" key="5">
    <source>
        <dbReference type="Pfam" id="PF20254"/>
    </source>
</evidence>
<dbReference type="EMBL" id="JADQTO010000022">
    <property type="protein sequence ID" value="MBG0566733.1"/>
    <property type="molecule type" value="Genomic_DNA"/>
</dbReference>
<dbReference type="InterPro" id="IPR014756">
    <property type="entry name" value="Ig_E-set"/>
</dbReference>
<accession>A0A931CIE0</accession>
<evidence type="ECO:0000313" key="6">
    <source>
        <dbReference type="EMBL" id="MBG0566733.1"/>
    </source>
</evidence>
<reference evidence="6" key="1">
    <citation type="submission" date="2020-11" db="EMBL/GenBank/DDBJ databases">
        <title>Isolation and identification of active actinomycetes.</title>
        <authorList>
            <person name="Sun X."/>
        </authorList>
    </citation>
    <scope>NUCLEOTIDE SEQUENCE</scope>
    <source>
        <strain evidence="6">NEAU-A11</strain>
    </source>
</reference>
<proteinExistence type="predicted"/>
<protein>
    <submittedName>
        <fullName evidence="6">DUF4082 domain-containing protein</fullName>
    </submittedName>
</protein>
<feature type="domain" description="DUF4082" evidence="4">
    <location>
        <begin position="653"/>
        <end position="796"/>
    </location>
</feature>
<keyword evidence="1" id="KW-0732">Signal</keyword>
<dbReference type="Gene3D" id="2.60.40.650">
    <property type="match status" value="1"/>
</dbReference>
<keyword evidence="7" id="KW-1185">Reference proteome</keyword>
<dbReference type="InterPro" id="IPR046540">
    <property type="entry name" value="DMFA2_C"/>
</dbReference>
<dbReference type="AlphaFoldDB" id="A0A931CIE0"/>
<comment type="caution">
    <text evidence="6">The sequence shown here is derived from an EMBL/GenBank/DDBJ whole genome shotgun (WGS) entry which is preliminary data.</text>
</comment>
<feature type="domain" description="N,N-dimethylformamidase beta subunit-like C-terminal" evidence="5">
    <location>
        <begin position="116"/>
        <end position="503"/>
    </location>
</feature>
<dbReference type="InterPro" id="IPR032812">
    <property type="entry name" value="SbsA_Ig"/>
</dbReference>
<evidence type="ECO:0000256" key="1">
    <source>
        <dbReference type="ARBA" id="ARBA00022729"/>
    </source>
</evidence>